<dbReference type="GO" id="GO:0004802">
    <property type="term" value="F:transketolase activity"/>
    <property type="evidence" value="ECO:0007669"/>
    <property type="project" value="UniProtKB-EC"/>
</dbReference>
<dbReference type="CDD" id="cd02012">
    <property type="entry name" value="TPP_TK"/>
    <property type="match status" value="1"/>
</dbReference>
<reference evidence="12 13" key="1">
    <citation type="submission" date="2024-01" db="EMBL/GenBank/DDBJ databases">
        <title>Genomic analysis and antimicrobial resistance profiles of Trueperella pyogenes isolated from domestic and wild animals.</title>
        <authorList>
            <person name="Magossi G."/>
            <person name="Gzyl K.E."/>
            <person name="Holman D.B."/>
            <person name="Amat S."/>
        </authorList>
    </citation>
    <scope>NUCLEOTIDE SEQUENCE [LARGE SCALE GENOMIC DNA]</scope>
    <source>
        <strain evidence="12 13">1494</strain>
    </source>
</reference>
<protein>
    <recommendedName>
        <fullName evidence="4 10">Transketolase</fullName>
        <ecNumber evidence="4 10">2.2.1.1</ecNumber>
    </recommendedName>
</protein>
<dbReference type="Pfam" id="PF00456">
    <property type="entry name" value="Transketolase_N"/>
    <property type="match status" value="1"/>
</dbReference>
<accession>A0ABV3NBT0</accession>
<comment type="similarity">
    <text evidence="3">Belongs to the transketolase family.</text>
</comment>
<evidence type="ECO:0000256" key="7">
    <source>
        <dbReference type="ARBA" id="ARBA00022842"/>
    </source>
</evidence>
<comment type="caution">
    <text evidence="12">The sequence shown here is derived from an EMBL/GenBank/DDBJ whole genome shotgun (WGS) entry which is preliminary data.</text>
</comment>
<dbReference type="PANTHER" id="PTHR43522:SF2">
    <property type="entry name" value="TRANSKETOLASE 1-RELATED"/>
    <property type="match status" value="1"/>
</dbReference>
<feature type="domain" description="Transketolase-like pyrimidine-binding" evidence="11">
    <location>
        <begin position="368"/>
        <end position="548"/>
    </location>
</feature>
<keyword evidence="8" id="KW-0786">Thiamine pyrophosphate</keyword>
<evidence type="ECO:0000256" key="1">
    <source>
        <dbReference type="ARBA" id="ARBA00001946"/>
    </source>
</evidence>
<comment type="cofactor">
    <cofactor evidence="2">
        <name>thiamine diphosphate</name>
        <dbReference type="ChEBI" id="CHEBI:58937"/>
    </cofactor>
</comment>
<dbReference type="InterPro" id="IPR033247">
    <property type="entry name" value="Transketolase_fam"/>
</dbReference>
<evidence type="ECO:0000256" key="4">
    <source>
        <dbReference type="ARBA" id="ARBA00013152"/>
    </source>
</evidence>
<dbReference type="InterPro" id="IPR005475">
    <property type="entry name" value="Transketolase-like_Pyr-bd"/>
</dbReference>
<keyword evidence="6" id="KW-0479">Metal-binding</keyword>
<proteinExistence type="inferred from homology"/>
<dbReference type="NCBIfam" id="TIGR00232">
    <property type="entry name" value="tktlase_bact"/>
    <property type="match status" value="1"/>
</dbReference>
<dbReference type="SUPFAM" id="SSF52922">
    <property type="entry name" value="TK C-terminal domain-like"/>
    <property type="match status" value="1"/>
</dbReference>
<dbReference type="Pfam" id="PF02779">
    <property type="entry name" value="Transket_pyr"/>
    <property type="match status" value="1"/>
</dbReference>
<evidence type="ECO:0000256" key="9">
    <source>
        <dbReference type="ARBA" id="ARBA00049473"/>
    </source>
</evidence>
<keyword evidence="13" id="KW-1185">Reference proteome</keyword>
<dbReference type="InterPro" id="IPR049557">
    <property type="entry name" value="Transketolase_CS"/>
</dbReference>
<evidence type="ECO:0000313" key="13">
    <source>
        <dbReference type="Proteomes" id="UP001555100"/>
    </source>
</evidence>
<keyword evidence="7" id="KW-0460">Magnesium</keyword>
<dbReference type="PANTHER" id="PTHR43522">
    <property type="entry name" value="TRANSKETOLASE"/>
    <property type="match status" value="1"/>
</dbReference>
<evidence type="ECO:0000256" key="2">
    <source>
        <dbReference type="ARBA" id="ARBA00001964"/>
    </source>
</evidence>
<dbReference type="InterPro" id="IPR005474">
    <property type="entry name" value="Transketolase_N"/>
</dbReference>
<dbReference type="InterPro" id="IPR055152">
    <property type="entry name" value="Transketolase-like_C_2"/>
</dbReference>
<dbReference type="InterPro" id="IPR005478">
    <property type="entry name" value="Transketolase_bac-like"/>
</dbReference>
<evidence type="ECO:0000256" key="5">
    <source>
        <dbReference type="ARBA" id="ARBA00022679"/>
    </source>
</evidence>
<comment type="cofactor">
    <cofactor evidence="1">
        <name>Mg(2+)</name>
        <dbReference type="ChEBI" id="CHEBI:18420"/>
    </cofactor>
</comment>
<sequence length="693" mass="74767">MTTFEWSDLDQKAVDTGRALAADAVQKVGNGHPGTAMSLSPAAYLLFQKVMRNDPSDDSWLGRDRFVMSAGHSSLTQYIQLFLSGYGLDMDDLKALRTEGSRTPGHPEYGHTKGIEITTGPLGQGLASAVGMAMASRRAHGLFDPNTPAAESVFDHFVYVIAGDGCMQEGVTSEASSLAGTQKLGNLVVIYDDNRISIEDDTSIAFSEDVLARYEAYGWHTQHVDWFNGGDYREDVEALFDAIEAAKKVTDKPSIIRLSTIIAWPSPTKKGTGASHGSALGDDEIRQTKEILGLDPDESFFIEPEVLEHTRTQAKAKAEADRSQWQAKFDQWAATNPEAKKLFDRVRAHDLPEGFAEAFPTFEAGKAVATRAASGVVLNAIKDVVPELWGGSADLAGSNNTYMKGEPSFFPKERSSKMFPGNEFGRNLHFGVREHSMGSIVNGIALDGLTRPYGGTFFVFADYMRPAVRLAALMKTPSVFVWTHDSVGVGEDGPTHQPVEHLWAYRAIPGLDIVRPADANETSYAWRGILERTDRPAGLILSRQNLPVPARGEGELASAEGVLKGGYVLADSEAVDVVLIATGSEVAVALEAREELAKDGIGARVVSMPCLEWFAEQSEEYRESVIPSAVKARVSVEAGSTLGWRNLVGDAGRMVGIDHFGESASGSLLLEKYGMTAANVAAAAKESIEAAKK</sequence>
<dbReference type="EC" id="2.2.1.1" evidence="4 10"/>
<evidence type="ECO:0000256" key="3">
    <source>
        <dbReference type="ARBA" id="ARBA00007131"/>
    </source>
</evidence>
<evidence type="ECO:0000256" key="6">
    <source>
        <dbReference type="ARBA" id="ARBA00022723"/>
    </source>
</evidence>
<evidence type="ECO:0000259" key="11">
    <source>
        <dbReference type="SMART" id="SM00861"/>
    </source>
</evidence>
<dbReference type="Pfam" id="PF22613">
    <property type="entry name" value="Transketolase_C_1"/>
    <property type="match status" value="1"/>
</dbReference>
<dbReference type="RefSeq" id="WP_367208430.1">
    <property type="nucleotide sequence ID" value="NZ_JBAGMF010000002.1"/>
</dbReference>
<name>A0ABV3NBT0_9ACTO</name>
<comment type="catalytic activity">
    <reaction evidence="9">
        <text>D-sedoheptulose 7-phosphate + D-glyceraldehyde 3-phosphate = aldehydo-D-ribose 5-phosphate + D-xylulose 5-phosphate</text>
        <dbReference type="Rhea" id="RHEA:10508"/>
        <dbReference type="ChEBI" id="CHEBI:57483"/>
        <dbReference type="ChEBI" id="CHEBI:57737"/>
        <dbReference type="ChEBI" id="CHEBI:58273"/>
        <dbReference type="ChEBI" id="CHEBI:59776"/>
        <dbReference type="EC" id="2.2.1.1"/>
    </reaction>
</comment>
<evidence type="ECO:0000256" key="10">
    <source>
        <dbReference type="NCBIfam" id="TIGR00232"/>
    </source>
</evidence>
<dbReference type="Gene3D" id="3.40.50.970">
    <property type="match status" value="2"/>
</dbReference>
<dbReference type="SMART" id="SM00861">
    <property type="entry name" value="Transket_pyr"/>
    <property type="match status" value="1"/>
</dbReference>
<evidence type="ECO:0000313" key="12">
    <source>
        <dbReference type="EMBL" id="MEW6954659.1"/>
    </source>
</evidence>
<dbReference type="CDD" id="cd07033">
    <property type="entry name" value="TPP_PYR_DXS_TK_like"/>
    <property type="match status" value="1"/>
</dbReference>
<dbReference type="InterPro" id="IPR029061">
    <property type="entry name" value="THDP-binding"/>
</dbReference>
<evidence type="ECO:0000256" key="8">
    <source>
        <dbReference type="ARBA" id="ARBA00023052"/>
    </source>
</evidence>
<dbReference type="InterPro" id="IPR009014">
    <property type="entry name" value="Transketo_C/PFOR_II"/>
</dbReference>
<organism evidence="12 13">
    <name type="scientific">Trueperella pyogenes</name>
    <dbReference type="NCBI Taxonomy" id="1661"/>
    <lineage>
        <taxon>Bacteria</taxon>
        <taxon>Bacillati</taxon>
        <taxon>Actinomycetota</taxon>
        <taxon>Actinomycetes</taxon>
        <taxon>Actinomycetales</taxon>
        <taxon>Actinomycetaceae</taxon>
        <taxon>Trueperella</taxon>
    </lineage>
</organism>
<keyword evidence="5 12" id="KW-0808">Transferase</keyword>
<dbReference type="EMBL" id="JBAGNM010000005">
    <property type="protein sequence ID" value="MEW6954659.1"/>
    <property type="molecule type" value="Genomic_DNA"/>
</dbReference>
<dbReference type="Gene3D" id="3.40.50.920">
    <property type="match status" value="1"/>
</dbReference>
<dbReference type="SUPFAM" id="SSF52518">
    <property type="entry name" value="Thiamin diphosphate-binding fold (THDP-binding)"/>
    <property type="match status" value="2"/>
</dbReference>
<dbReference type="Proteomes" id="UP001555100">
    <property type="component" value="Unassembled WGS sequence"/>
</dbReference>
<gene>
    <name evidence="12" type="primary">tkt</name>
    <name evidence="12" type="ORF">V3M73_06435</name>
</gene>
<dbReference type="PROSITE" id="PS00801">
    <property type="entry name" value="TRANSKETOLASE_1"/>
    <property type="match status" value="1"/>
</dbReference>